<dbReference type="AlphaFoldDB" id="A0A843SQE1"/>
<organism evidence="2 3">
    <name type="scientific">Rugamonas rivuli</name>
    <dbReference type="NCBI Taxonomy" id="2743358"/>
    <lineage>
        <taxon>Bacteria</taxon>
        <taxon>Pseudomonadati</taxon>
        <taxon>Pseudomonadota</taxon>
        <taxon>Betaproteobacteria</taxon>
        <taxon>Burkholderiales</taxon>
        <taxon>Oxalobacteraceae</taxon>
        <taxon>Telluria group</taxon>
        <taxon>Rugamonas</taxon>
    </lineage>
</organism>
<dbReference type="RefSeq" id="WP_152807889.1">
    <property type="nucleotide sequence ID" value="NZ_WHUF01000006.1"/>
</dbReference>
<evidence type="ECO:0000313" key="3">
    <source>
        <dbReference type="Proteomes" id="UP000444318"/>
    </source>
</evidence>
<protein>
    <submittedName>
        <fullName evidence="2">Uncharacterized protein</fullName>
    </submittedName>
</protein>
<dbReference type="Proteomes" id="UP000444318">
    <property type="component" value="Unassembled WGS sequence"/>
</dbReference>
<keyword evidence="1" id="KW-0732">Signal</keyword>
<comment type="caution">
    <text evidence="2">The sequence shown here is derived from an EMBL/GenBank/DDBJ whole genome shotgun (WGS) entry which is preliminary data.</text>
</comment>
<feature type="chain" id="PRO_5032352946" evidence="1">
    <location>
        <begin position="25"/>
        <end position="256"/>
    </location>
</feature>
<evidence type="ECO:0000313" key="2">
    <source>
        <dbReference type="EMBL" id="MQA22466.1"/>
    </source>
</evidence>
<evidence type="ECO:0000256" key="1">
    <source>
        <dbReference type="SAM" id="SignalP"/>
    </source>
</evidence>
<sequence length="256" mass="27543">MNVNARILVAAFAGMLFHFAPARAQADARSYAVLSLIGNAIHVDTVRASVGVRAPGETHHVLDIPDQVFDTTVLLAANASIGQLQPGAKIVLMTTQDAELYKAQNAMFERPEANQANRDYLLDLLKDRGVSHLVLVTKQRDNAYFKLTNGSTGTGQLEGLGFYIDDTTLLRGTESSISSRGMLGPFAYVKARLLDARTLAPVGEVKSNQSSIVVRPSSEASGMEIWDTMASAEKVDLINCLLRDAVKAAMAPLLAK</sequence>
<reference evidence="2 3" key="1">
    <citation type="submission" date="2019-10" db="EMBL/GenBank/DDBJ databases">
        <title>Two novel species isolated from a subtropical stream in China.</title>
        <authorList>
            <person name="Lu H."/>
        </authorList>
    </citation>
    <scope>NUCLEOTIDE SEQUENCE [LARGE SCALE GENOMIC DNA]</scope>
    <source>
        <strain evidence="2 3">FT103W</strain>
    </source>
</reference>
<accession>A0A843SQE1</accession>
<proteinExistence type="predicted"/>
<keyword evidence="3" id="KW-1185">Reference proteome</keyword>
<feature type="signal peptide" evidence="1">
    <location>
        <begin position="1"/>
        <end position="24"/>
    </location>
</feature>
<gene>
    <name evidence="2" type="ORF">GEV01_23400</name>
</gene>
<dbReference type="EMBL" id="WHUF01000006">
    <property type="protein sequence ID" value="MQA22466.1"/>
    <property type="molecule type" value="Genomic_DNA"/>
</dbReference>
<name>A0A843SQE1_9BURK</name>